<keyword evidence="3" id="KW-1185">Reference proteome</keyword>
<evidence type="ECO:0008006" key="4">
    <source>
        <dbReference type="Google" id="ProtNLM"/>
    </source>
</evidence>
<feature type="compositionally biased region" description="Basic and acidic residues" evidence="1">
    <location>
        <begin position="7"/>
        <end position="26"/>
    </location>
</feature>
<feature type="compositionally biased region" description="Polar residues" evidence="1">
    <location>
        <begin position="55"/>
        <end position="66"/>
    </location>
</feature>
<dbReference type="EMBL" id="FITM01000077">
    <property type="protein sequence ID" value="SAY38738.1"/>
    <property type="molecule type" value="Genomic_DNA"/>
</dbReference>
<dbReference type="RefSeq" id="WP_257242977.1">
    <property type="nucleotide sequence ID" value="NZ_FITM01000077.1"/>
</dbReference>
<reference evidence="3" key="1">
    <citation type="submission" date="2016-02" db="EMBL/GenBank/DDBJ databases">
        <authorList>
            <person name="liu f."/>
        </authorList>
    </citation>
    <scope>NUCLEOTIDE SEQUENCE [LARGE SCALE GENOMIC DNA]</scope>
</reference>
<organism evidence="2 3">
    <name type="scientific">Candidatus Synechococcus spongiarum</name>
    <dbReference type="NCBI Taxonomy" id="431041"/>
    <lineage>
        <taxon>Bacteria</taxon>
        <taxon>Bacillati</taxon>
        <taxon>Cyanobacteriota</taxon>
        <taxon>Cyanophyceae</taxon>
        <taxon>Synechococcales</taxon>
        <taxon>Synechococcaceae</taxon>
        <taxon>Synechococcus</taxon>
    </lineage>
</organism>
<evidence type="ECO:0000256" key="1">
    <source>
        <dbReference type="SAM" id="MobiDB-lite"/>
    </source>
</evidence>
<feature type="region of interest" description="Disordered" evidence="1">
    <location>
        <begin position="54"/>
        <end position="77"/>
    </location>
</feature>
<protein>
    <recommendedName>
        <fullName evidence="4">DUF4177 domain-containing protein</fullName>
    </recommendedName>
</protein>
<dbReference type="Proteomes" id="UP000182631">
    <property type="component" value="Unassembled WGS sequence"/>
</dbReference>
<proteinExistence type="predicted"/>
<evidence type="ECO:0000313" key="3">
    <source>
        <dbReference type="Proteomes" id="UP000182631"/>
    </source>
</evidence>
<gene>
    <name evidence="2" type="ORF">FLM9_659</name>
</gene>
<dbReference type="AlphaFoldDB" id="A0A165AFH2"/>
<accession>A0A165AFH2</accession>
<sequence length="132" mass="15019">MATDTPEESRHSRHPEEQAKDGRPDPVENLDALGGAVLPEQHERWEYCVIHVNEDTSQQPSATAASQKLGGSMSPDFIEEQFPNQYKRKPSPHPAEQLGRFLNKMGSKGWMLTNITNLGPLQMYIFRRRHLP</sequence>
<feature type="region of interest" description="Disordered" evidence="1">
    <location>
        <begin position="1"/>
        <end position="31"/>
    </location>
</feature>
<name>A0A165AFH2_9SYNE</name>
<evidence type="ECO:0000313" key="2">
    <source>
        <dbReference type="EMBL" id="SAY38738.1"/>
    </source>
</evidence>